<keyword evidence="2" id="KW-1185">Reference proteome</keyword>
<proteinExistence type="predicted"/>
<protein>
    <submittedName>
        <fullName evidence="1">Uncharacterized protein</fullName>
    </submittedName>
</protein>
<organism evidence="1 2">
    <name type="scientific">Paenibacillus contaminans</name>
    <dbReference type="NCBI Taxonomy" id="450362"/>
    <lineage>
        <taxon>Bacteria</taxon>
        <taxon>Bacillati</taxon>
        <taxon>Bacillota</taxon>
        <taxon>Bacilli</taxon>
        <taxon>Bacillales</taxon>
        <taxon>Paenibacillaceae</taxon>
        <taxon>Paenibacillus</taxon>
    </lineage>
</organism>
<dbReference type="EMBL" id="QMFB01000002">
    <property type="protein sequence ID" value="RAV22378.1"/>
    <property type="molecule type" value="Genomic_DNA"/>
</dbReference>
<sequence length="117" mass="13374">MLLKVDILSLTCMYSEGGKPVFFLKMRLNIFHPDTRLVWRVQKYGKQRSETIMIQAAIIGLGKIGLLFDIPLKAVPQSHALAYHLHPEIDLIPPSAFDRSKGSTWRPSPLRPDFTWT</sequence>
<comment type="caution">
    <text evidence="1">The sequence shown here is derived from an EMBL/GenBank/DDBJ whole genome shotgun (WGS) entry which is preliminary data.</text>
</comment>
<dbReference type="Proteomes" id="UP000250369">
    <property type="component" value="Unassembled WGS sequence"/>
</dbReference>
<evidence type="ECO:0000313" key="2">
    <source>
        <dbReference type="Proteomes" id="UP000250369"/>
    </source>
</evidence>
<name>A0A329MSV9_9BACL</name>
<dbReference type="AlphaFoldDB" id="A0A329MSV9"/>
<accession>A0A329MSV9</accession>
<reference evidence="1 2" key="1">
    <citation type="journal article" date="2009" name="Int. J. Syst. Evol. Microbiol.">
        <title>Paenibacillus contaminans sp. nov., isolated from a contaminated laboratory plate.</title>
        <authorList>
            <person name="Chou J.H."/>
            <person name="Lee J.H."/>
            <person name="Lin M.C."/>
            <person name="Chang P.S."/>
            <person name="Arun A.B."/>
            <person name="Young C.C."/>
            <person name="Chen W.M."/>
        </authorList>
    </citation>
    <scope>NUCLEOTIDE SEQUENCE [LARGE SCALE GENOMIC DNA]</scope>
    <source>
        <strain evidence="1 2">CKOBP-6</strain>
    </source>
</reference>
<evidence type="ECO:0000313" key="1">
    <source>
        <dbReference type="EMBL" id="RAV22378.1"/>
    </source>
</evidence>
<gene>
    <name evidence="1" type="ORF">DQG23_05390</name>
</gene>